<dbReference type="PROSITE" id="PS50113">
    <property type="entry name" value="PAC"/>
    <property type="match status" value="1"/>
</dbReference>
<evidence type="ECO:0000313" key="15">
    <source>
        <dbReference type="Proteomes" id="UP001065174"/>
    </source>
</evidence>
<dbReference type="PROSITE" id="PS50112">
    <property type="entry name" value="PAS"/>
    <property type="match status" value="1"/>
</dbReference>
<dbReference type="Pfam" id="PF00512">
    <property type="entry name" value="HisKA"/>
    <property type="match status" value="1"/>
</dbReference>
<dbReference type="InterPro" id="IPR000014">
    <property type="entry name" value="PAS"/>
</dbReference>
<dbReference type="SUPFAM" id="SSF47384">
    <property type="entry name" value="Homodimeric domain of signal transducing histidine kinase"/>
    <property type="match status" value="1"/>
</dbReference>
<evidence type="ECO:0000256" key="7">
    <source>
        <dbReference type="ARBA" id="ARBA00022840"/>
    </source>
</evidence>
<feature type="coiled-coil region" evidence="9">
    <location>
        <begin position="357"/>
        <end position="406"/>
    </location>
</feature>
<dbReference type="SMART" id="SM00388">
    <property type="entry name" value="HisKA"/>
    <property type="match status" value="1"/>
</dbReference>
<dbReference type="InterPro" id="IPR036097">
    <property type="entry name" value="HisK_dim/P_sf"/>
</dbReference>
<dbReference type="InterPro" id="IPR035965">
    <property type="entry name" value="PAS-like_dom_sf"/>
</dbReference>
<dbReference type="Gene3D" id="3.30.565.10">
    <property type="entry name" value="Histidine kinase-like ATPase, C-terminal domain"/>
    <property type="match status" value="1"/>
</dbReference>
<dbReference type="InterPro" id="IPR005467">
    <property type="entry name" value="His_kinase_dom"/>
</dbReference>
<evidence type="ECO:0000259" key="13">
    <source>
        <dbReference type="PROSITE" id="PS50113"/>
    </source>
</evidence>
<keyword evidence="10" id="KW-0472">Membrane</keyword>
<dbReference type="PANTHER" id="PTHR43065">
    <property type="entry name" value="SENSOR HISTIDINE KINASE"/>
    <property type="match status" value="1"/>
</dbReference>
<dbReference type="Pfam" id="PF13426">
    <property type="entry name" value="PAS_9"/>
    <property type="match status" value="1"/>
</dbReference>
<keyword evidence="6" id="KW-0418">Kinase</keyword>
<dbReference type="Proteomes" id="UP001065174">
    <property type="component" value="Chromosome"/>
</dbReference>
<dbReference type="Gene3D" id="1.10.287.130">
    <property type="match status" value="1"/>
</dbReference>
<dbReference type="PANTHER" id="PTHR43065:SF46">
    <property type="entry name" value="C4-DICARBOXYLATE TRANSPORT SENSOR PROTEIN DCTB"/>
    <property type="match status" value="1"/>
</dbReference>
<dbReference type="SMART" id="SM00091">
    <property type="entry name" value="PAS"/>
    <property type="match status" value="2"/>
</dbReference>
<keyword evidence="10" id="KW-0812">Transmembrane</keyword>
<evidence type="ECO:0000256" key="8">
    <source>
        <dbReference type="ARBA" id="ARBA00023012"/>
    </source>
</evidence>
<evidence type="ECO:0000256" key="2">
    <source>
        <dbReference type="ARBA" id="ARBA00012438"/>
    </source>
</evidence>
<evidence type="ECO:0000313" key="14">
    <source>
        <dbReference type="EMBL" id="UXP32930.1"/>
    </source>
</evidence>
<proteinExistence type="predicted"/>
<keyword evidence="4" id="KW-0808">Transferase</keyword>
<dbReference type="RefSeq" id="WP_262310362.1">
    <property type="nucleotide sequence ID" value="NZ_CP106679.1"/>
</dbReference>
<dbReference type="PROSITE" id="PS50109">
    <property type="entry name" value="HIS_KIN"/>
    <property type="match status" value="1"/>
</dbReference>
<dbReference type="EC" id="2.7.13.3" evidence="2"/>
<gene>
    <name evidence="14" type="ORF">N6H18_03040</name>
</gene>
<protein>
    <recommendedName>
        <fullName evidence="2">histidine kinase</fullName>
        <ecNumber evidence="2">2.7.13.3</ecNumber>
    </recommendedName>
</protein>
<reference evidence="14" key="1">
    <citation type="submission" date="2022-09" db="EMBL/GenBank/DDBJ databases">
        <title>Comparative genomics and taxonomic characterization of three novel marine species of genus Reichenbachiella exhibiting antioxidant and polysaccharide degradation activities.</title>
        <authorList>
            <person name="Muhammad N."/>
            <person name="Lee Y.-J."/>
            <person name="Ko J."/>
            <person name="Kim S.-G."/>
        </authorList>
    </citation>
    <scope>NUCLEOTIDE SEQUENCE</scope>
    <source>
        <strain evidence="14">BKB1-1</strain>
    </source>
</reference>
<dbReference type="NCBIfam" id="TIGR00229">
    <property type="entry name" value="sensory_box"/>
    <property type="match status" value="2"/>
</dbReference>
<evidence type="ECO:0000256" key="1">
    <source>
        <dbReference type="ARBA" id="ARBA00000085"/>
    </source>
</evidence>
<keyword evidence="3" id="KW-0597">Phosphoprotein</keyword>
<evidence type="ECO:0000256" key="9">
    <source>
        <dbReference type="SAM" id="Coils"/>
    </source>
</evidence>
<comment type="catalytic activity">
    <reaction evidence="1">
        <text>ATP + protein L-histidine = ADP + protein N-phospho-L-histidine.</text>
        <dbReference type="EC" id="2.7.13.3"/>
    </reaction>
</comment>
<evidence type="ECO:0000256" key="6">
    <source>
        <dbReference type="ARBA" id="ARBA00022777"/>
    </source>
</evidence>
<evidence type="ECO:0000259" key="12">
    <source>
        <dbReference type="PROSITE" id="PS50112"/>
    </source>
</evidence>
<feature type="transmembrane region" description="Helical" evidence="10">
    <location>
        <begin position="59"/>
        <end position="76"/>
    </location>
</feature>
<keyword evidence="9" id="KW-0175">Coiled coil</keyword>
<feature type="domain" description="PAS" evidence="12">
    <location>
        <begin position="87"/>
        <end position="160"/>
    </location>
</feature>
<feature type="transmembrane region" description="Helical" evidence="10">
    <location>
        <begin position="6"/>
        <end position="23"/>
    </location>
</feature>
<feature type="domain" description="Histidine kinase" evidence="11">
    <location>
        <begin position="418"/>
        <end position="632"/>
    </location>
</feature>
<dbReference type="SUPFAM" id="SSF55874">
    <property type="entry name" value="ATPase domain of HSP90 chaperone/DNA topoisomerase II/histidine kinase"/>
    <property type="match status" value="1"/>
</dbReference>
<dbReference type="Pfam" id="PF08447">
    <property type="entry name" value="PAS_3"/>
    <property type="match status" value="1"/>
</dbReference>
<keyword evidence="15" id="KW-1185">Reference proteome</keyword>
<dbReference type="SUPFAM" id="SSF55785">
    <property type="entry name" value="PYP-like sensor domain (PAS domain)"/>
    <property type="match status" value="2"/>
</dbReference>
<organism evidence="14 15">
    <name type="scientific">Reichenbachiella agarivorans</name>
    <dbReference type="NCBI Taxonomy" id="2979464"/>
    <lineage>
        <taxon>Bacteria</taxon>
        <taxon>Pseudomonadati</taxon>
        <taxon>Bacteroidota</taxon>
        <taxon>Cytophagia</taxon>
        <taxon>Cytophagales</taxon>
        <taxon>Reichenbachiellaceae</taxon>
        <taxon>Reichenbachiella</taxon>
    </lineage>
</organism>
<dbReference type="InterPro" id="IPR004358">
    <property type="entry name" value="Sig_transdc_His_kin-like_C"/>
</dbReference>
<name>A0ABY6CQY6_9BACT</name>
<dbReference type="Gene3D" id="3.30.450.20">
    <property type="entry name" value="PAS domain"/>
    <property type="match status" value="2"/>
</dbReference>
<dbReference type="CDD" id="cd00082">
    <property type="entry name" value="HisKA"/>
    <property type="match status" value="1"/>
</dbReference>
<dbReference type="InterPro" id="IPR003661">
    <property type="entry name" value="HisK_dim/P_dom"/>
</dbReference>
<sequence>MKELIDGFSIVCILFATILLLTQRRKVKEVQLVLFFGLLAFLLLYYLSLFSDYEEVEDILGALIPVIFAFVFYSIIQIQSNALIKENEERLRLAIDSTKVGLWELDLINLEFTVNDSWFEIIGYKASELIPIKIEVWEKLIHPYDQRTSREALRRHTEGKTQVLEVVQRIKHKNGSWVWVQNRGKIVEYDKNGQAIRMAGILIDMTTQKELEFNLESQIEQNVDLNKNFKKQASKLADHEANYKVLFESSNDAIVIFKDRKFHDSNTMAFKMFQCQPDYLIGKEPHEYSPEIQPDGVPSTQKAQEIFAELEMGKSQVFDWQHLRPTGEPFDVSVSINPIVLDGEQYIQCVLRDITEKKKIAKELADYRHNLEDLVEKRTSELSTSNAELLSTMKNLKDAQSQLIQKEKMASLGILTAGVAHEINNPLNFILGGYRGLEKVLMNSEEFKNDDTLMRLLESIKIGADRAVNIVKGLKHFSRTKDTFDEPCEIHVILENCILLLKNELKGKIVIKKEYCEQDFELRGNSGKLHQIFVNILHNAIHAMENEGVLIIKTSKIAQELLIEISDNGIGISKENLTKITVPFFTTKEQGKGTGLGLSLTYNFIVEHKGKLEFESELGKGTKVSVLLPLATSAKH</sequence>
<evidence type="ECO:0000256" key="4">
    <source>
        <dbReference type="ARBA" id="ARBA00022679"/>
    </source>
</evidence>
<feature type="domain" description="PAC" evidence="13">
    <location>
        <begin position="164"/>
        <end position="217"/>
    </location>
</feature>
<dbReference type="InterPro" id="IPR013655">
    <property type="entry name" value="PAS_fold_3"/>
</dbReference>
<keyword evidence="7" id="KW-0067">ATP-binding</keyword>
<evidence type="ECO:0000256" key="5">
    <source>
        <dbReference type="ARBA" id="ARBA00022741"/>
    </source>
</evidence>
<dbReference type="Pfam" id="PF02518">
    <property type="entry name" value="HATPase_c"/>
    <property type="match status" value="1"/>
</dbReference>
<feature type="transmembrane region" description="Helical" evidence="10">
    <location>
        <begin position="30"/>
        <end position="47"/>
    </location>
</feature>
<accession>A0ABY6CQY6</accession>
<evidence type="ECO:0000256" key="3">
    <source>
        <dbReference type="ARBA" id="ARBA00022553"/>
    </source>
</evidence>
<keyword evidence="8" id="KW-0902">Two-component regulatory system</keyword>
<dbReference type="InterPro" id="IPR000700">
    <property type="entry name" value="PAS-assoc_C"/>
</dbReference>
<dbReference type="SMART" id="SM00086">
    <property type="entry name" value="PAC"/>
    <property type="match status" value="2"/>
</dbReference>
<dbReference type="InterPro" id="IPR001610">
    <property type="entry name" value="PAC"/>
</dbReference>
<dbReference type="SMART" id="SM00387">
    <property type="entry name" value="HATPase_c"/>
    <property type="match status" value="1"/>
</dbReference>
<dbReference type="PRINTS" id="PR00344">
    <property type="entry name" value="BCTRLSENSOR"/>
</dbReference>
<dbReference type="InterPro" id="IPR036890">
    <property type="entry name" value="HATPase_C_sf"/>
</dbReference>
<keyword evidence="10" id="KW-1133">Transmembrane helix</keyword>
<dbReference type="InterPro" id="IPR003594">
    <property type="entry name" value="HATPase_dom"/>
</dbReference>
<dbReference type="CDD" id="cd00130">
    <property type="entry name" value="PAS"/>
    <property type="match status" value="2"/>
</dbReference>
<keyword evidence="5" id="KW-0547">Nucleotide-binding</keyword>
<evidence type="ECO:0000256" key="10">
    <source>
        <dbReference type="SAM" id="Phobius"/>
    </source>
</evidence>
<dbReference type="EMBL" id="CP106679">
    <property type="protein sequence ID" value="UXP32930.1"/>
    <property type="molecule type" value="Genomic_DNA"/>
</dbReference>
<evidence type="ECO:0000259" key="11">
    <source>
        <dbReference type="PROSITE" id="PS50109"/>
    </source>
</evidence>